<dbReference type="Gene3D" id="1.10.530.10">
    <property type="match status" value="1"/>
</dbReference>
<dbReference type="GO" id="GO:0042742">
    <property type="term" value="P:defense response to bacterium"/>
    <property type="evidence" value="ECO:0007669"/>
    <property type="project" value="UniProtKB-KW"/>
</dbReference>
<keyword evidence="1" id="KW-0946">Virion</keyword>
<keyword evidence="1" id="KW-1235">Degradation of host cell envelope components during virus entry</keyword>
<keyword evidence="1" id="KW-1160">Virus entry into host cell</keyword>
<feature type="compositionally biased region" description="Polar residues" evidence="2">
    <location>
        <begin position="530"/>
        <end position="545"/>
    </location>
</feature>
<proteinExistence type="inferred from homology"/>
<dbReference type="RefSeq" id="YP_009790823.1">
    <property type="nucleotide sequence ID" value="NC_047832.1"/>
</dbReference>
<keyword evidence="1" id="KW-1043">Host membrane</keyword>
<dbReference type="GO" id="GO:0098994">
    <property type="term" value="P:symbiont entry into host cell via disruption of host cell envelope"/>
    <property type="evidence" value="ECO:0007669"/>
    <property type="project" value="UniProtKB-KW"/>
</dbReference>
<dbReference type="GO" id="GO:0016020">
    <property type="term" value="C:membrane"/>
    <property type="evidence" value="ECO:0007669"/>
    <property type="project" value="InterPro"/>
</dbReference>
<comment type="catalytic activity">
    <reaction evidence="1">
        <text>Exolytic cleavage of the (1-&gt;4)-beta-glycosidic linkage between N-acetylmuramic acid (MurNAc) and N-acetylglucosamine (GlcNAc) residues in peptidoglycan, from either the reducing or the non-reducing ends of the peptidoglycan chains, with concomitant formation of a 1,6-anhydrobond in the MurNAc residue.</text>
        <dbReference type="EC" id="4.2.2.n1"/>
    </reaction>
</comment>
<reference evidence="4 5" key="1">
    <citation type="submission" date="2017-05" db="EMBL/GenBank/DDBJ databases">
        <title>Complete genome sequence of novel T7-like phage PHB01 against Capsular type D Pasteurella multocida.</title>
        <authorList>
            <person name="Chen Y."/>
            <person name="Sun E."/>
            <person name="Yang L."/>
            <person name="Song J."/>
            <person name="Wu B."/>
        </authorList>
    </citation>
    <scope>NUCLEOTIDE SEQUENCE [LARGE SCALE GENOMIC DNA]</scope>
</reference>
<comment type="function">
    <text evidence="1">Component of the cylindrical core that assembles on the inner surface of the capsid during capsid formation and plays a role in viral DNA ejection into the host cell. The inner core is composed of stacked rings of gp14, gp15 and gp16 proteins. Following binding to the host cell surface, the internal core is disassembled and gp16 is ejected along with gp14 and gp15 into the infected cell. Gp16 probably inserts in the host inner membrane and remains associated with gp15. The gp15-gp16 complex binds to both the viral DNA and the host inner membrane, probably escorting the leading end of the genome through the periplasm and controlling the extent of DNA translocated into the host cell. Functions as an exolysin that catalyzes the cleavage of the glycosidic bonds between N-acetylmuramic acid and N-acetylglucosamine residues in peptidoglycans allowing the local digestion of the bacterial peptidoglycan wall.</text>
</comment>
<dbReference type="KEGG" id="vg:54980988"/>
<keyword evidence="1" id="KW-1133">Transmembrane helix</keyword>
<dbReference type="SUPFAM" id="SSF53955">
    <property type="entry name" value="Lysozyme-like"/>
    <property type="match status" value="1"/>
</dbReference>
<feature type="active site" evidence="1">
    <location>
        <position position="37"/>
    </location>
</feature>
<dbReference type="Proteomes" id="UP000222865">
    <property type="component" value="Segment"/>
</dbReference>
<dbReference type="InterPro" id="IPR038994">
    <property type="entry name" value="Gp16"/>
</dbReference>
<organism evidence="4 5">
    <name type="scientific">Pasteurella phage PHB01</name>
    <dbReference type="NCBI Taxonomy" id="2006930"/>
    <lineage>
        <taxon>Viruses</taxon>
        <taxon>Duplodnaviria</taxon>
        <taxon>Heunggongvirae</taxon>
        <taxon>Uroviricota</taxon>
        <taxon>Caudoviricetes</taxon>
        <taxon>Autographivirales</taxon>
        <taxon>Autotranscriptaviridae</taxon>
        <taxon>Studiervirinae</taxon>
        <taxon>Wuhanvirus</taxon>
        <taxon>Wuhanvirus PHB01</taxon>
    </lineage>
</organism>
<dbReference type="GO" id="GO:0000270">
    <property type="term" value="P:peptidoglycan metabolic process"/>
    <property type="evidence" value="ECO:0007669"/>
    <property type="project" value="InterPro"/>
</dbReference>
<accession>A0A218M4G6</accession>
<dbReference type="GO" id="GO:0016787">
    <property type="term" value="F:hydrolase activity"/>
    <property type="evidence" value="ECO:0007669"/>
    <property type="project" value="UniProtKB-KW"/>
</dbReference>
<keyword evidence="1" id="KW-0929">Antimicrobial</keyword>
<dbReference type="Pfam" id="PF01464">
    <property type="entry name" value="SLT"/>
    <property type="match status" value="1"/>
</dbReference>
<comment type="subcellular location">
    <subcellularLocation>
        <location evidence="1">Virion</location>
    </subcellularLocation>
    <subcellularLocation>
        <location evidence="1">Host cell inner membrane</location>
        <topology evidence="1">Single-pass membrane protein</topology>
    </subcellularLocation>
    <text evidence="1">The gp15-gp16 complex spans the periplasm and the cytoplasmic membrane.</text>
</comment>
<keyword evidence="1" id="KW-1171">Viral genome ejection through host cell envelope</keyword>
<protein>
    <recommendedName>
        <fullName evidence="1">Peptidoglycan transglycosylase gp16</fullName>
        <ecNumber evidence="1">4.2.2.n1</ecNumber>
    </recommendedName>
    <alternativeName>
        <fullName evidence="1">Internal core protein gp16</fullName>
    </alternativeName>
</protein>
<keyword evidence="5" id="KW-1185">Reference proteome</keyword>
<dbReference type="GO" id="GO:0020002">
    <property type="term" value="C:host cell plasma membrane"/>
    <property type="evidence" value="ECO:0007669"/>
    <property type="project" value="UniProtKB-SubCell"/>
</dbReference>
<keyword evidence="1" id="KW-0812">Transmembrane</keyword>
<dbReference type="GO" id="GO:0044423">
    <property type="term" value="C:virion component"/>
    <property type="evidence" value="ECO:0007669"/>
    <property type="project" value="UniProtKB-UniRule"/>
</dbReference>
<dbReference type="GO" id="GO:0098932">
    <property type="term" value="P:symbiont entry into host cell via disruption of host cell wall peptidoglycan"/>
    <property type="evidence" value="ECO:0007669"/>
    <property type="project" value="UniProtKB-UniRule"/>
</dbReference>
<evidence type="ECO:0000313" key="5">
    <source>
        <dbReference type="Proteomes" id="UP000222865"/>
    </source>
</evidence>
<keyword evidence="1" id="KW-0378">Hydrolase</keyword>
<evidence type="ECO:0000256" key="1">
    <source>
        <dbReference type="HAMAP-Rule" id="MF_04121"/>
    </source>
</evidence>
<keyword evidence="1" id="KW-0472">Membrane</keyword>
<dbReference type="GeneID" id="54980988"/>
<comment type="caution">
    <text evidence="1">Lacks conserved residue(s) required for the propagation of feature annotation.</text>
</comment>
<dbReference type="EMBL" id="MF166859">
    <property type="protein sequence ID" value="ASD51050.1"/>
    <property type="molecule type" value="Genomic_DNA"/>
</dbReference>
<dbReference type="InterPro" id="IPR008258">
    <property type="entry name" value="Transglycosylase_SLT_dom_1"/>
</dbReference>
<keyword evidence="1" id="KW-1236">Degradation of host peptidoglycans during virus entry</keyword>
<keyword evidence="1" id="KW-1030">Host cell inner membrane</keyword>
<evidence type="ECO:0000256" key="2">
    <source>
        <dbReference type="SAM" id="MobiDB-lite"/>
    </source>
</evidence>
<feature type="region of interest" description="Disordered" evidence="2">
    <location>
        <begin position="518"/>
        <end position="545"/>
    </location>
</feature>
<comment type="similarity">
    <text evidence="1">Belongs to the transglycosylase Slt family.</text>
</comment>
<dbReference type="GO" id="GO:0008933">
    <property type="term" value="F:peptidoglycan lytic transglycosylase activity"/>
    <property type="evidence" value="ECO:0007669"/>
    <property type="project" value="UniProtKB-UniRule"/>
</dbReference>
<keyword evidence="1" id="KW-1032">Host cell membrane</keyword>
<feature type="topological domain" description="Cytoplasmic" evidence="1">
    <location>
        <begin position="1214"/>
        <end position="1361"/>
    </location>
</feature>
<dbReference type="GO" id="GO:0099002">
    <property type="term" value="P:symbiont genome ejection through host cell envelope, short tail mechanism"/>
    <property type="evidence" value="ECO:0007669"/>
    <property type="project" value="UniProtKB-UniRule"/>
</dbReference>
<comment type="subunit">
    <text evidence="1">Homotetramer. Interacts with gp15; after ejection the gp15-gp16 complex composed of a gp15 octamer and a gp16 tetramer probably binds both the viral DNA and the host inner membrane.</text>
</comment>
<keyword evidence="1" id="KW-1244">Viral short tail ejection system</keyword>
<dbReference type="PROSITE" id="PS00922">
    <property type="entry name" value="TRANSGLYCOSYLASE"/>
    <property type="match status" value="1"/>
</dbReference>
<sequence length="1361" mass="149596">MSKFDINADSGYEEYFQKASQQHGIPLDLLKKISWIESRYNPDAKSPTGATGIMQFTKATGRAMGLRIDGQVDERRDPSKAIDAAARHISDLYKKYDGDYSLIGLEYNQGAGKLGKPQLESFKAGRLNEVSEEGRKYIELLTDKQISNTGVLNDPLGANADGTGITPLSPPIKFTEGDTFQTPEVTNSKLYTMGILNPDEHKTTPYRSFYGDEPQEVGMFDGTWDAIKASAGNTIIGNLVTTAVNTSGDFDGLDNTFGKQGTYAFSKEEEAQIRKDVNVDYLNVIAGANSAEDLQARIKLAKENEERDRALGQTGIGAQLVAGLATAPLDPTTWIPVAGAWAKTGTLIKKAASVGLQAGAWNAVSEDMRTAVVGGDTNYSMAFMGGALFGGSMTALSHTVGKYKGLTDSTQPSLVRAELREQARVEGIEDASLFMGGDVSSLKFDTNIHGIGYAKHPTEKGAVVLKDGTVISAHNPINPETIKQFQSLQTFNGQKFDPNLTGKYKHVGGFKKNRQVKGMTLKGKQKQSKETVQTEYQTMSPEQQGNTVGYLDNEIYTANKGFDLGGVTELAYAPFRSQDEEVRALASVLMRPSTGATDGSSGLRGATVEDILSRETQLDNVFYEKASTLSNDAYKEYRMVNKGINNDTATYEVNRKVAEAIEDPNKYANLTQKEKELADTIRDHLLGKEDSLASPSKYGNINAKPVLEKTSWSGKYFPAAFDKGRKAQLIHDKGADVLEDAYTRALMLKYDNGTSAQRSAIEDFYKWKNNVESITRDDILEEARKNAYAVIKNDEFTISSTVDDQLEGLVGIERNNFMEARQPFGYDGEVQLPDGTWFSPNDIRNFDIMPLLSSYNRRVNGDVAIMGATGKTTKELKDELIKLRQKARNSNDASLNKEVGALEEYVKLATGRARRNPDTLFEMGVRAVSSLSLVSKGFYIPFLNYSEIASMFVKNNLSGLFRNVPIMREMVNLSKKMTNEEVDGLRHALFGKELTDVLRPSLRNTLDNLRNKSSSWGIGKEAYGRALYGTQELVARFPHVKWISSWTNHIIDSATSGFVGDIVTEALVKGAKPSKWNTPEFRKASSITDAQYSDMLQVIRDHAVLQPDGTYAIKDKVAFRNDPRSFNIWRMGDRVAHETILRPHRTAMQDSKAYGAIGQAILQFKKFTIKSLNSRTVEAFYQATKNGRAIEMALNSVVSMGLATLFYIARVHVQAAQMDDPQSYKERAFDPNMMVYNATTRSSVLAGAGVLNILLGLGGVDAAKELRTSITPRDNKKSPYFHAETGQGLARDIATNVSDQIPALSTVGNALAFGSNAAGYMESTRAVHALNALMGMKQAMQGVMPNDPLSQWLVSQLYADD</sequence>
<name>A0A218M4G6_9CAUD</name>
<keyword evidence="1" id="KW-1162">Viral penetration into host cytoplasm</keyword>
<dbReference type="PANTHER" id="PTHR37423:SF2">
    <property type="entry name" value="MEMBRANE-BOUND LYTIC MUREIN TRANSGLYCOSYLASE C"/>
    <property type="match status" value="1"/>
</dbReference>
<evidence type="ECO:0000313" key="4">
    <source>
        <dbReference type="EMBL" id="ASD51050.1"/>
    </source>
</evidence>
<keyword evidence="1" id="KW-0081">Bacteriolytic enzyme</keyword>
<keyword evidence="1" id="KW-0456">Lyase</keyword>
<feature type="topological domain" description="Periplasmic" evidence="1">
    <location>
        <begin position="1"/>
        <end position="1192"/>
    </location>
</feature>
<dbReference type="HAMAP" id="MF_04121">
    <property type="entry name" value="TRANSGLYCOSYLASE_T7"/>
    <property type="match status" value="1"/>
</dbReference>
<evidence type="ECO:0000259" key="3">
    <source>
        <dbReference type="Pfam" id="PF01464"/>
    </source>
</evidence>
<comment type="domain">
    <text evidence="1">The N-terminus contains the transglycosylase activity. The C-terminus is essential for the viral DNA translocation into the host cytoplasm.</text>
</comment>
<dbReference type="InterPro" id="IPR000189">
    <property type="entry name" value="Transglyc_AS"/>
</dbReference>
<dbReference type="InterPro" id="IPR023346">
    <property type="entry name" value="Lysozyme-like_dom_sf"/>
</dbReference>
<dbReference type="GO" id="GO:0031640">
    <property type="term" value="P:killing of cells of another organism"/>
    <property type="evidence" value="ECO:0007669"/>
    <property type="project" value="UniProtKB-KW"/>
</dbReference>
<dbReference type="PANTHER" id="PTHR37423">
    <property type="entry name" value="SOLUBLE LYTIC MUREIN TRANSGLYCOSYLASE-RELATED"/>
    <property type="match status" value="1"/>
</dbReference>
<dbReference type="EC" id="4.2.2.n1" evidence="1"/>
<feature type="domain" description="Transglycosylase SLT" evidence="3">
    <location>
        <begin position="14"/>
        <end position="121"/>
    </location>
</feature>